<dbReference type="EMBL" id="JAIWYP010000011">
    <property type="protein sequence ID" value="KAH3741514.1"/>
    <property type="molecule type" value="Genomic_DNA"/>
</dbReference>
<dbReference type="InterPro" id="IPR036404">
    <property type="entry name" value="Jacalin-like_lectin_dom_sf"/>
</dbReference>
<dbReference type="Gene3D" id="2.100.10.30">
    <property type="entry name" value="Jacalin-like lectin domain"/>
    <property type="match status" value="1"/>
</dbReference>
<accession>A0A9D4DB73</accession>
<dbReference type="Proteomes" id="UP000828390">
    <property type="component" value="Unassembled WGS sequence"/>
</dbReference>
<dbReference type="AlphaFoldDB" id="A0A9D4DB73"/>
<dbReference type="SUPFAM" id="SSF51101">
    <property type="entry name" value="Mannose-binding lectins"/>
    <property type="match status" value="1"/>
</dbReference>
<proteinExistence type="predicted"/>
<evidence type="ECO:0000313" key="1">
    <source>
        <dbReference type="EMBL" id="KAH3741514.1"/>
    </source>
</evidence>
<sequence length="158" mass="17910">MLQRFNYVIASLIHGAGREYGIFPVSEPNQSHFNTTRRFLLITITGIRLFCDVHLLAIQLKVDNTWGQRYGANLDCLAAYPITQTLTYEFDATEWLKGADVSVIDGYPWALTLHTNKRQLPTCAVHSTKPYSERGDRLVGIAGWSGCWLDRLQFITST</sequence>
<protein>
    <submittedName>
        <fullName evidence="1">Uncharacterized protein</fullName>
    </submittedName>
</protein>
<organism evidence="1 2">
    <name type="scientific">Dreissena polymorpha</name>
    <name type="common">Zebra mussel</name>
    <name type="synonym">Mytilus polymorpha</name>
    <dbReference type="NCBI Taxonomy" id="45954"/>
    <lineage>
        <taxon>Eukaryota</taxon>
        <taxon>Metazoa</taxon>
        <taxon>Spiralia</taxon>
        <taxon>Lophotrochozoa</taxon>
        <taxon>Mollusca</taxon>
        <taxon>Bivalvia</taxon>
        <taxon>Autobranchia</taxon>
        <taxon>Heteroconchia</taxon>
        <taxon>Euheterodonta</taxon>
        <taxon>Imparidentia</taxon>
        <taxon>Neoheterodontei</taxon>
        <taxon>Myida</taxon>
        <taxon>Dreissenoidea</taxon>
        <taxon>Dreissenidae</taxon>
        <taxon>Dreissena</taxon>
    </lineage>
</organism>
<name>A0A9D4DB73_DREPO</name>
<gene>
    <name evidence="1" type="ORF">DPMN_048239</name>
</gene>
<evidence type="ECO:0000313" key="2">
    <source>
        <dbReference type="Proteomes" id="UP000828390"/>
    </source>
</evidence>
<reference evidence="1" key="1">
    <citation type="journal article" date="2019" name="bioRxiv">
        <title>The Genome of the Zebra Mussel, Dreissena polymorpha: A Resource for Invasive Species Research.</title>
        <authorList>
            <person name="McCartney M.A."/>
            <person name="Auch B."/>
            <person name="Kono T."/>
            <person name="Mallez S."/>
            <person name="Zhang Y."/>
            <person name="Obille A."/>
            <person name="Becker A."/>
            <person name="Abrahante J.E."/>
            <person name="Garbe J."/>
            <person name="Badalamenti J.P."/>
            <person name="Herman A."/>
            <person name="Mangelson H."/>
            <person name="Liachko I."/>
            <person name="Sullivan S."/>
            <person name="Sone E.D."/>
            <person name="Koren S."/>
            <person name="Silverstein K.A.T."/>
            <person name="Beckman K.B."/>
            <person name="Gohl D.M."/>
        </authorList>
    </citation>
    <scope>NUCLEOTIDE SEQUENCE</scope>
    <source>
        <strain evidence="1">Duluth1</strain>
        <tissue evidence="1">Whole animal</tissue>
    </source>
</reference>
<reference evidence="1" key="2">
    <citation type="submission" date="2020-11" db="EMBL/GenBank/DDBJ databases">
        <authorList>
            <person name="McCartney M.A."/>
            <person name="Auch B."/>
            <person name="Kono T."/>
            <person name="Mallez S."/>
            <person name="Becker A."/>
            <person name="Gohl D.M."/>
            <person name="Silverstein K.A.T."/>
            <person name="Koren S."/>
            <person name="Bechman K.B."/>
            <person name="Herman A."/>
            <person name="Abrahante J.E."/>
            <person name="Garbe J."/>
        </authorList>
    </citation>
    <scope>NUCLEOTIDE SEQUENCE</scope>
    <source>
        <strain evidence="1">Duluth1</strain>
        <tissue evidence="1">Whole animal</tissue>
    </source>
</reference>
<comment type="caution">
    <text evidence="1">The sequence shown here is derived from an EMBL/GenBank/DDBJ whole genome shotgun (WGS) entry which is preliminary data.</text>
</comment>
<keyword evidence="2" id="KW-1185">Reference proteome</keyword>